<evidence type="ECO:0000313" key="6">
    <source>
        <dbReference type="Proteomes" id="UP000749559"/>
    </source>
</evidence>
<dbReference type="InterPro" id="IPR002110">
    <property type="entry name" value="Ankyrin_rpt"/>
</dbReference>
<dbReference type="Pfam" id="PF00023">
    <property type="entry name" value="Ank"/>
    <property type="match status" value="1"/>
</dbReference>
<keyword evidence="2 3" id="KW-0040">ANK repeat</keyword>
<dbReference type="EMBL" id="CAIIXF020000010">
    <property type="protein sequence ID" value="CAH1796291.1"/>
    <property type="molecule type" value="Genomic_DNA"/>
</dbReference>
<evidence type="ECO:0000256" key="1">
    <source>
        <dbReference type="ARBA" id="ARBA00022737"/>
    </source>
</evidence>
<keyword evidence="6" id="KW-1185">Reference proteome</keyword>
<feature type="repeat" description="ANK" evidence="3">
    <location>
        <begin position="265"/>
        <end position="297"/>
    </location>
</feature>
<reference evidence="5" key="1">
    <citation type="submission" date="2022-03" db="EMBL/GenBank/DDBJ databases">
        <authorList>
            <person name="Martin C."/>
        </authorList>
    </citation>
    <scope>NUCLEOTIDE SEQUENCE</scope>
</reference>
<dbReference type="AlphaFoldDB" id="A0A8S4PPY0"/>
<keyword evidence="1" id="KW-0677">Repeat</keyword>
<dbReference type="PROSITE" id="PS50297">
    <property type="entry name" value="ANK_REP_REGION"/>
    <property type="match status" value="3"/>
</dbReference>
<dbReference type="SUPFAM" id="SSF48403">
    <property type="entry name" value="Ankyrin repeat"/>
    <property type="match status" value="1"/>
</dbReference>
<dbReference type="OrthoDB" id="9977361at2759"/>
<gene>
    <name evidence="5" type="ORF">OFUS_LOCUS20717</name>
</gene>
<accession>A0A8S4PPY0</accession>
<feature type="region of interest" description="Disordered" evidence="4">
    <location>
        <begin position="122"/>
        <end position="141"/>
    </location>
</feature>
<organism evidence="5 6">
    <name type="scientific">Owenia fusiformis</name>
    <name type="common">Polychaete worm</name>
    <dbReference type="NCBI Taxonomy" id="6347"/>
    <lineage>
        <taxon>Eukaryota</taxon>
        <taxon>Metazoa</taxon>
        <taxon>Spiralia</taxon>
        <taxon>Lophotrochozoa</taxon>
        <taxon>Annelida</taxon>
        <taxon>Polychaeta</taxon>
        <taxon>Sedentaria</taxon>
        <taxon>Canalipalpata</taxon>
        <taxon>Sabellida</taxon>
        <taxon>Oweniida</taxon>
        <taxon>Oweniidae</taxon>
        <taxon>Owenia</taxon>
    </lineage>
</organism>
<feature type="repeat" description="ANK" evidence="3">
    <location>
        <begin position="231"/>
        <end position="263"/>
    </location>
</feature>
<dbReference type="PANTHER" id="PTHR24123">
    <property type="entry name" value="ANKYRIN REPEAT-CONTAINING"/>
    <property type="match status" value="1"/>
</dbReference>
<dbReference type="SMART" id="SM00248">
    <property type="entry name" value="ANK"/>
    <property type="match status" value="4"/>
</dbReference>
<dbReference type="InterPro" id="IPR051165">
    <property type="entry name" value="Multifunctional_ANK_Repeat"/>
</dbReference>
<dbReference type="Proteomes" id="UP000749559">
    <property type="component" value="Unassembled WGS sequence"/>
</dbReference>
<dbReference type="Gene3D" id="1.25.40.20">
    <property type="entry name" value="Ankyrin repeat-containing domain"/>
    <property type="match status" value="1"/>
</dbReference>
<name>A0A8S4PPY0_OWEFU</name>
<feature type="compositionally biased region" description="Polar residues" evidence="4">
    <location>
        <begin position="127"/>
        <end position="141"/>
    </location>
</feature>
<protein>
    <submittedName>
        <fullName evidence="5">Uncharacterized protein</fullName>
    </submittedName>
</protein>
<dbReference type="Pfam" id="PF12796">
    <property type="entry name" value="Ank_2"/>
    <property type="match status" value="1"/>
</dbReference>
<dbReference type="PANTHER" id="PTHR24123:SF33">
    <property type="entry name" value="PROTEIN HOS4"/>
    <property type="match status" value="1"/>
</dbReference>
<proteinExistence type="predicted"/>
<sequence>MLYIIARPVWTVVMLKPDMNVTMLYYIARPVMTGSERRKCFLHQHQQKFNPQTFHYIKLASILHRKKLIPKISEHEKAVPNIHSRSLDPHTMASCDSSEDDLEVASVLSKGKYGFYRGCQSPGRSPRSLSSNKHSSPRCSSTILTNVHRGNTRTVSPKSNELPVQQIAARGDIQLLQYELDKVEGSTINQIDSNGFTPLMWTCMNGHTAAVSVLLERGANIDISPDVTSPSGFHPLLIACSEGHRMIVQHLLDYGASVNECEPENETSGLLYAVYGGHSAVVDLLLERGADVTHTNEDGLTALDLAYQMHNTQVQKALEGYILDVLENG</sequence>
<dbReference type="PROSITE" id="PS50088">
    <property type="entry name" value="ANK_REPEAT"/>
    <property type="match status" value="3"/>
</dbReference>
<evidence type="ECO:0000256" key="2">
    <source>
        <dbReference type="ARBA" id="ARBA00023043"/>
    </source>
</evidence>
<feature type="repeat" description="ANK" evidence="3">
    <location>
        <begin position="194"/>
        <end position="226"/>
    </location>
</feature>
<evidence type="ECO:0000256" key="3">
    <source>
        <dbReference type="PROSITE-ProRule" id="PRU00023"/>
    </source>
</evidence>
<dbReference type="InterPro" id="IPR036770">
    <property type="entry name" value="Ankyrin_rpt-contain_sf"/>
</dbReference>
<evidence type="ECO:0000313" key="5">
    <source>
        <dbReference type="EMBL" id="CAH1796291.1"/>
    </source>
</evidence>
<comment type="caution">
    <text evidence="5">The sequence shown here is derived from an EMBL/GenBank/DDBJ whole genome shotgun (WGS) entry which is preliminary data.</text>
</comment>
<evidence type="ECO:0000256" key="4">
    <source>
        <dbReference type="SAM" id="MobiDB-lite"/>
    </source>
</evidence>